<reference evidence="1 2" key="2">
    <citation type="submission" date="2018-03" db="EMBL/GenBank/DDBJ databases">
        <title>The ancient ancestry and fast evolution of plastids.</title>
        <authorList>
            <person name="Moore K.R."/>
            <person name="Magnabosco C."/>
            <person name="Momper L."/>
            <person name="Gold D.A."/>
            <person name="Bosak T."/>
            <person name="Fournier G.P."/>
        </authorList>
    </citation>
    <scope>NUCLEOTIDE SEQUENCE [LARGE SCALE GENOMIC DNA]</scope>
    <source>
        <strain evidence="1 2">CCAP 1448/3</strain>
    </source>
</reference>
<dbReference type="OrthoDB" id="333393at2"/>
<sequence>MKARIVASTDLTLPEREAMYGLLNQHFMGVKRDIFNADLAEKNWVILIEQELTNTLKGFSTILIYTTQLAGELMTVVYSGDTIMDPSSWSSSILSRAWIGAIKTLRLQYPQGKFYWLLICSGYRTYRFLPTFWQEFYPRYDVSTPPKVTELMQFLAQDLFGDRYQRETGIVRLIHPQLLAGKLQGIPLARLADPHINFFGDRNPDHAQGDELVCLTEIGEDNLTSAGRRMWFAKNNTLAASF</sequence>
<dbReference type="AlphaFoldDB" id="A0A2T1C6M9"/>
<dbReference type="RefSeq" id="WP_106287804.1">
    <property type="nucleotide sequence ID" value="NZ_CAWNTC010000231.1"/>
</dbReference>
<dbReference type="EMBL" id="PVWJ01000022">
    <property type="protein sequence ID" value="PSB03896.1"/>
    <property type="molecule type" value="Genomic_DNA"/>
</dbReference>
<protein>
    <recommendedName>
        <fullName evidence="3">GNAT family N-acetyltransferase</fullName>
    </recommendedName>
</protein>
<evidence type="ECO:0000313" key="2">
    <source>
        <dbReference type="Proteomes" id="UP000238762"/>
    </source>
</evidence>
<evidence type="ECO:0000313" key="1">
    <source>
        <dbReference type="EMBL" id="PSB03896.1"/>
    </source>
</evidence>
<dbReference type="Proteomes" id="UP000238762">
    <property type="component" value="Unassembled WGS sequence"/>
</dbReference>
<proteinExistence type="predicted"/>
<name>A0A2T1C6M9_9CYAN</name>
<accession>A0A2T1C6M9</accession>
<comment type="caution">
    <text evidence="1">The sequence shown here is derived from an EMBL/GenBank/DDBJ whole genome shotgun (WGS) entry which is preliminary data.</text>
</comment>
<evidence type="ECO:0008006" key="3">
    <source>
        <dbReference type="Google" id="ProtNLM"/>
    </source>
</evidence>
<keyword evidence="2" id="KW-1185">Reference proteome</keyword>
<organism evidence="1 2">
    <name type="scientific">Merismopedia glauca CCAP 1448/3</name>
    <dbReference type="NCBI Taxonomy" id="1296344"/>
    <lineage>
        <taxon>Bacteria</taxon>
        <taxon>Bacillati</taxon>
        <taxon>Cyanobacteriota</taxon>
        <taxon>Cyanophyceae</taxon>
        <taxon>Synechococcales</taxon>
        <taxon>Merismopediaceae</taxon>
        <taxon>Merismopedia</taxon>
    </lineage>
</organism>
<gene>
    <name evidence="1" type="ORF">C7B64_06300</name>
</gene>
<reference evidence="1 2" key="1">
    <citation type="submission" date="2018-02" db="EMBL/GenBank/DDBJ databases">
        <authorList>
            <person name="Cohen D.B."/>
            <person name="Kent A.D."/>
        </authorList>
    </citation>
    <scope>NUCLEOTIDE SEQUENCE [LARGE SCALE GENOMIC DNA]</scope>
    <source>
        <strain evidence="1 2">CCAP 1448/3</strain>
    </source>
</reference>